<organism evidence="2 3">
    <name type="scientific">Synaphobranchus kaupii</name>
    <name type="common">Kaup's arrowtooth eel</name>
    <dbReference type="NCBI Taxonomy" id="118154"/>
    <lineage>
        <taxon>Eukaryota</taxon>
        <taxon>Metazoa</taxon>
        <taxon>Chordata</taxon>
        <taxon>Craniata</taxon>
        <taxon>Vertebrata</taxon>
        <taxon>Euteleostomi</taxon>
        <taxon>Actinopterygii</taxon>
        <taxon>Neopterygii</taxon>
        <taxon>Teleostei</taxon>
        <taxon>Anguilliformes</taxon>
        <taxon>Synaphobranchidae</taxon>
        <taxon>Synaphobranchus</taxon>
    </lineage>
</organism>
<feature type="compositionally biased region" description="Polar residues" evidence="1">
    <location>
        <begin position="9"/>
        <end position="32"/>
    </location>
</feature>
<reference evidence="2" key="1">
    <citation type="journal article" date="2023" name="Science">
        <title>Genome structures resolve the early diversification of teleost fishes.</title>
        <authorList>
            <person name="Parey E."/>
            <person name="Louis A."/>
            <person name="Montfort J."/>
            <person name="Bouchez O."/>
            <person name="Roques C."/>
            <person name="Iampietro C."/>
            <person name="Lluch J."/>
            <person name="Castinel A."/>
            <person name="Donnadieu C."/>
            <person name="Desvignes T."/>
            <person name="Floi Bucao C."/>
            <person name="Jouanno E."/>
            <person name="Wen M."/>
            <person name="Mejri S."/>
            <person name="Dirks R."/>
            <person name="Jansen H."/>
            <person name="Henkel C."/>
            <person name="Chen W.J."/>
            <person name="Zahm M."/>
            <person name="Cabau C."/>
            <person name="Klopp C."/>
            <person name="Thompson A.W."/>
            <person name="Robinson-Rechavi M."/>
            <person name="Braasch I."/>
            <person name="Lecointre G."/>
            <person name="Bobe J."/>
            <person name="Postlethwait J.H."/>
            <person name="Berthelot C."/>
            <person name="Roest Crollius H."/>
            <person name="Guiguen Y."/>
        </authorList>
    </citation>
    <scope>NUCLEOTIDE SEQUENCE</scope>
    <source>
        <strain evidence="2">WJC10195</strain>
    </source>
</reference>
<dbReference type="EMBL" id="JAINUF010000004">
    <property type="protein sequence ID" value="KAJ8364697.1"/>
    <property type="molecule type" value="Genomic_DNA"/>
</dbReference>
<dbReference type="Gene3D" id="3.40.50.12690">
    <property type="match status" value="1"/>
</dbReference>
<protein>
    <submittedName>
        <fullName evidence="2">Uncharacterized protein</fullName>
    </submittedName>
</protein>
<keyword evidence="3" id="KW-1185">Reference proteome</keyword>
<accession>A0A9Q1J1L8</accession>
<proteinExistence type="predicted"/>
<dbReference type="AlphaFoldDB" id="A0A9Q1J1L8"/>
<evidence type="ECO:0000313" key="3">
    <source>
        <dbReference type="Proteomes" id="UP001152622"/>
    </source>
</evidence>
<gene>
    <name evidence="2" type="ORF">SKAU_G00135280</name>
</gene>
<feature type="region of interest" description="Disordered" evidence="1">
    <location>
        <begin position="1"/>
        <end position="37"/>
    </location>
</feature>
<sequence>MAGPRCVHTKQSMDPTKAIETSPTATDNTNGDVATEDTKPQVDTILIGDAMTKHVRLAKTENICLSNTSIEELASTLPTLLNNKSSDSKIVIHSGSFDILHKKTGTEILKYQFTQLLNALRRFRDVSISGPIACFRRGK</sequence>
<evidence type="ECO:0000313" key="2">
    <source>
        <dbReference type="EMBL" id="KAJ8364697.1"/>
    </source>
</evidence>
<comment type="caution">
    <text evidence="2">The sequence shown here is derived from an EMBL/GenBank/DDBJ whole genome shotgun (WGS) entry which is preliminary data.</text>
</comment>
<name>A0A9Q1J1L8_SYNKA</name>
<dbReference type="Proteomes" id="UP001152622">
    <property type="component" value="Chromosome 4"/>
</dbReference>
<evidence type="ECO:0000256" key="1">
    <source>
        <dbReference type="SAM" id="MobiDB-lite"/>
    </source>
</evidence>